<comment type="caution">
    <text evidence="1">The sequence shown here is derived from an EMBL/GenBank/DDBJ whole genome shotgun (WGS) entry which is preliminary data.</text>
</comment>
<dbReference type="EMBL" id="BMAT01009626">
    <property type="protein sequence ID" value="GFS10176.1"/>
    <property type="molecule type" value="Genomic_DNA"/>
</dbReference>
<gene>
    <name evidence="1" type="ORF">ElyMa_004801500</name>
</gene>
<evidence type="ECO:0000313" key="1">
    <source>
        <dbReference type="EMBL" id="GFS10176.1"/>
    </source>
</evidence>
<organism evidence="1 2">
    <name type="scientific">Elysia marginata</name>
    <dbReference type="NCBI Taxonomy" id="1093978"/>
    <lineage>
        <taxon>Eukaryota</taxon>
        <taxon>Metazoa</taxon>
        <taxon>Spiralia</taxon>
        <taxon>Lophotrochozoa</taxon>
        <taxon>Mollusca</taxon>
        <taxon>Gastropoda</taxon>
        <taxon>Heterobranchia</taxon>
        <taxon>Euthyneura</taxon>
        <taxon>Panpulmonata</taxon>
        <taxon>Sacoglossa</taxon>
        <taxon>Placobranchoidea</taxon>
        <taxon>Plakobranchidae</taxon>
        <taxon>Elysia</taxon>
    </lineage>
</organism>
<reference evidence="1 2" key="1">
    <citation type="journal article" date="2021" name="Elife">
        <title>Chloroplast acquisition without the gene transfer in kleptoplastic sea slugs, Plakobranchus ocellatus.</title>
        <authorList>
            <person name="Maeda T."/>
            <person name="Takahashi S."/>
            <person name="Yoshida T."/>
            <person name="Shimamura S."/>
            <person name="Takaki Y."/>
            <person name="Nagai Y."/>
            <person name="Toyoda A."/>
            <person name="Suzuki Y."/>
            <person name="Arimoto A."/>
            <person name="Ishii H."/>
            <person name="Satoh N."/>
            <person name="Nishiyama T."/>
            <person name="Hasebe M."/>
            <person name="Maruyama T."/>
            <person name="Minagawa J."/>
            <person name="Obokata J."/>
            <person name="Shigenobu S."/>
        </authorList>
    </citation>
    <scope>NUCLEOTIDE SEQUENCE [LARGE SCALE GENOMIC DNA]</scope>
</reference>
<proteinExistence type="predicted"/>
<sequence length="120" mass="13840">MCMLLFPSVDRNCHLCEASGCTALELLYSIPKPCPTGLSFCMTDVLQLSGQRQVFKRCVDEQTCRREWYDESSDETKCQNYNSRDPRRQDLLCHFCCEGDACNTKIRPETRNLYIPLTSP</sequence>
<keyword evidence="2" id="KW-1185">Reference proteome</keyword>
<protein>
    <submittedName>
        <fullName evidence="1">Succinate dehydrogenase [ubiquinone] flavoprotein subunit, mitochondrial</fullName>
    </submittedName>
</protein>
<accession>A0AAV4INV0</accession>
<dbReference type="SUPFAM" id="SSF57302">
    <property type="entry name" value="Snake toxin-like"/>
    <property type="match status" value="1"/>
</dbReference>
<dbReference type="Proteomes" id="UP000762676">
    <property type="component" value="Unassembled WGS sequence"/>
</dbReference>
<evidence type="ECO:0000313" key="2">
    <source>
        <dbReference type="Proteomes" id="UP000762676"/>
    </source>
</evidence>
<dbReference type="InterPro" id="IPR045860">
    <property type="entry name" value="Snake_toxin-like_sf"/>
</dbReference>
<dbReference type="AlphaFoldDB" id="A0AAV4INV0"/>
<name>A0AAV4INV0_9GAST</name>